<keyword evidence="2" id="KW-1185">Reference proteome</keyword>
<organism evidence="1 2">
    <name type="scientific">Ephemerocybe angulata</name>
    <dbReference type="NCBI Taxonomy" id="980116"/>
    <lineage>
        <taxon>Eukaryota</taxon>
        <taxon>Fungi</taxon>
        <taxon>Dikarya</taxon>
        <taxon>Basidiomycota</taxon>
        <taxon>Agaricomycotina</taxon>
        <taxon>Agaricomycetes</taxon>
        <taxon>Agaricomycetidae</taxon>
        <taxon>Agaricales</taxon>
        <taxon>Agaricineae</taxon>
        <taxon>Psathyrellaceae</taxon>
        <taxon>Ephemerocybe</taxon>
    </lineage>
</organism>
<protein>
    <submittedName>
        <fullName evidence="1">Uncharacterized protein</fullName>
    </submittedName>
</protein>
<evidence type="ECO:0000313" key="1">
    <source>
        <dbReference type="EMBL" id="KAF6743975.1"/>
    </source>
</evidence>
<dbReference type="EMBL" id="JACGCI010000131">
    <property type="protein sequence ID" value="KAF6743975.1"/>
    <property type="molecule type" value="Genomic_DNA"/>
</dbReference>
<name>A0A8H6LV99_9AGAR</name>
<proteinExistence type="predicted"/>
<gene>
    <name evidence="1" type="ORF">DFP72DRAFT_1079273</name>
</gene>
<dbReference type="AlphaFoldDB" id="A0A8H6LV99"/>
<accession>A0A8H6LV99</accession>
<dbReference type="Proteomes" id="UP000521943">
    <property type="component" value="Unassembled WGS sequence"/>
</dbReference>
<sequence length="317" mass="35131">MAQHLSGGQVHSSKIWDMTNSSHLALKFSPFADIFRHFLWFYWATRVQSRPQSAPPSNIGPKPANPFALPRNLYGLQQNIAGEIDITKQYAFATSGMTLTALKRLSEPKFVEEIFDAAESALIKVLQFELLAPHLKAIDQGLTENDNYRRSNTPEDVLNHITTWGAILHAIAQAVGTDAIFASQSICVIALSPTFIHNTAVTNLRNYANFLLGNNGILEVFSQWLVKNLNLEITSVAKALCTTITKFIQQSINSLQLTGGKSQKSNLAKNCAPIFGPVTPSQLVPYHPHHLPNYSFLALIIREALSTKPVEDVWHGF</sequence>
<comment type="caution">
    <text evidence="1">The sequence shown here is derived from an EMBL/GenBank/DDBJ whole genome shotgun (WGS) entry which is preliminary data.</text>
</comment>
<evidence type="ECO:0000313" key="2">
    <source>
        <dbReference type="Proteomes" id="UP000521943"/>
    </source>
</evidence>
<reference evidence="1 2" key="1">
    <citation type="submission" date="2020-07" db="EMBL/GenBank/DDBJ databases">
        <title>Comparative genomics of pyrophilous fungi reveals a link between fire events and developmental genes.</title>
        <authorList>
            <consortium name="DOE Joint Genome Institute"/>
            <person name="Steindorff A.S."/>
            <person name="Carver A."/>
            <person name="Calhoun S."/>
            <person name="Stillman K."/>
            <person name="Liu H."/>
            <person name="Lipzen A."/>
            <person name="Pangilinan J."/>
            <person name="Labutti K."/>
            <person name="Bruns T.D."/>
            <person name="Grigoriev I.V."/>
        </authorList>
    </citation>
    <scope>NUCLEOTIDE SEQUENCE [LARGE SCALE GENOMIC DNA]</scope>
    <source>
        <strain evidence="1 2">CBS 144469</strain>
    </source>
</reference>